<gene>
    <name evidence="1" type="ORF">FOZ61_002542</name>
</gene>
<comment type="caution">
    <text evidence="1">The sequence shown here is derived from an EMBL/GenBank/DDBJ whole genome shotgun (WGS) entry which is preliminary data.</text>
</comment>
<proteinExistence type="predicted"/>
<dbReference type="AlphaFoldDB" id="A0A7J6KN40"/>
<protein>
    <submittedName>
        <fullName evidence="1">Uncharacterized protein</fullName>
    </submittedName>
</protein>
<name>A0A7J6KN40_PEROL</name>
<reference evidence="1 2" key="1">
    <citation type="submission" date="2020-04" db="EMBL/GenBank/DDBJ databases">
        <title>Perkinsus olseni comparative genomics.</title>
        <authorList>
            <person name="Bogema D.R."/>
        </authorList>
    </citation>
    <scope>NUCLEOTIDE SEQUENCE [LARGE SCALE GENOMIC DNA]</scope>
    <source>
        <strain evidence="1">ATCC PRA-179</strain>
    </source>
</reference>
<evidence type="ECO:0000313" key="2">
    <source>
        <dbReference type="Proteomes" id="UP000570595"/>
    </source>
</evidence>
<evidence type="ECO:0000313" key="1">
    <source>
        <dbReference type="EMBL" id="KAF4648558.1"/>
    </source>
</evidence>
<feature type="non-terminal residue" evidence="1">
    <location>
        <position position="55"/>
    </location>
</feature>
<sequence>LRSSELTHPISLIAIDGKGTIRAAWRSPTGKFRLPCLPERKLRSWPRRAAQPASQ</sequence>
<organism evidence="1 2">
    <name type="scientific">Perkinsus olseni</name>
    <name type="common">Perkinsus atlanticus</name>
    <dbReference type="NCBI Taxonomy" id="32597"/>
    <lineage>
        <taxon>Eukaryota</taxon>
        <taxon>Sar</taxon>
        <taxon>Alveolata</taxon>
        <taxon>Perkinsozoa</taxon>
        <taxon>Perkinsea</taxon>
        <taxon>Perkinsida</taxon>
        <taxon>Perkinsidae</taxon>
        <taxon>Perkinsus</taxon>
    </lineage>
</organism>
<dbReference type="EMBL" id="JABAHT010001704">
    <property type="protein sequence ID" value="KAF4648558.1"/>
    <property type="molecule type" value="Genomic_DNA"/>
</dbReference>
<dbReference type="Proteomes" id="UP000570595">
    <property type="component" value="Unassembled WGS sequence"/>
</dbReference>
<accession>A0A7J6KN40</accession>
<feature type="non-terminal residue" evidence="1">
    <location>
        <position position="1"/>
    </location>
</feature>